<sequence>MVGTGVGTGVGTMGLLGARLYLNPKFIILTRSPPSPSTTPIAPHRG</sequence>
<evidence type="ECO:0000313" key="1">
    <source>
        <dbReference type="EMBL" id="CAK1257357.1"/>
    </source>
</evidence>
<accession>A0AAD2GQG7</accession>
<evidence type="ECO:0000313" key="2">
    <source>
        <dbReference type="Proteomes" id="UP001296237"/>
    </source>
</evidence>
<dbReference type="EMBL" id="OY757088">
    <property type="protein sequence ID" value="CAK1257357.1"/>
    <property type="molecule type" value="Genomic_DNA"/>
</dbReference>
<proteinExistence type="predicted"/>
<reference evidence="1" key="1">
    <citation type="submission" date="2023-10" db="EMBL/GenBank/DDBJ databases">
        <authorList>
            <person name="Robby Concha-Eloko"/>
            <person name="Pilar Barberan- Martinez"/>
            <person name="Rafael Sanjuan"/>
            <person name="Pilar Domingo-Calap"/>
        </authorList>
    </citation>
    <scope>NUCLEOTIDE SEQUENCE</scope>
</reference>
<protein>
    <submittedName>
        <fullName evidence="1">Uncharacterized protein</fullName>
    </submittedName>
</protein>
<name>A0AAD2GQG7_9CAUD</name>
<organism evidence="1 2">
    <name type="scientific">Klebsiella phage vB_Kpl_K72PH164C2</name>
    <dbReference type="NCBI Taxonomy" id="3071646"/>
    <lineage>
        <taxon>Viruses</taxon>
        <taxon>Duplodnaviria</taxon>
        <taxon>Heunggongvirae</taxon>
        <taxon>Uroviricota</taxon>
        <taxon>Caudoviricetes</taxon>
        <taxon>Autographivirales</taxon>
        <taxon>Autoscriptoviridae</taxon>
        <taxon>Slopekvirinae</taxon>
        <taxon>Drulisvirus</taxon>
        <taxon>Drulisvirus K72PH164C2</taxon>
    </lineage>
</organism>
<keyword evidence="2" id="KW-1185">Reference proteome</keyword>
<dbReference type="Proteomes" id="UP001296237">
    <property type="component" value="Chromosome"/>
</dbReference>
<gene>
    <name evidence="1" type="ORF">K72PH164C2_LOCUS8</name>
</gene>